<keyword evidence="16" id="KW-1185">Reference proteome</keyword>
<feature type="transmembrane region" description="Helical" evidence="11">
    <location>
        <begin position="451"/>
        <end position="471"/>
    </location>
</feature>
<evidence type="ECO:0000256" key="5">
    <source>
        <dbReference type="ARBA" id="ARBA00022837"/>
    </source>
</evidence>
<evidence type="ECO:0000256" key="11">
    <source>
        <dbReference type="SAM" id="Phobius"/>
    </source>
</evidence>
<name>A0A2P5BLS9_TREOI</name>
<feature type="transmembrane region" description="Helical" evidence="11">
    <location>
        <begin position="610"/>
        <end position="628"/>
    </location>
</feature>
<evidence type="ECO:0000313" key="16">
    <source>
        <dbReference type="Proteomes" id="UP000237000"/>
    </source>
</evidence>
<comment type="similarity">
    <text evidence="2">Belongs to the CSC1 (TC 1.A.17) family.</text>
</comment>
<evidence type="ECO:0000259" key="14">
    <source>
        <dbReference type="Pfam" id="PF14703"/>
    </source>
</evidence>
<dbReference type="STRING" id="63057.A0A2P5BLS9"/>
<keyword evidence="9" id="KW-0407">Ion channel</keyword>
<reference evidence="16" key="1">
    <citation type="submission" date="2016-06" db="EMBL/GenBank/DDBJ databases">
        <title>Parallel loss of symbiosis genes in relatives of nitrogen-fixing non-legume Parasponia.</title>
        <authorList>
            <person name="Van Velzen R."/>
            <person name="Holmer R."/>
            <person name="Bu F."/>
            <person name="Rutten L."/>
            <person name="Van Zeijl A."/>
            <person name="Liu W."/>
            <person name="Santuari L."/>
            <person name="Cao Q."/>
            <person name="Sharma T."/>
            <person name="Shen D."/>
            <person name="Roswanjaya Y."/>
            <person name="Wardhani T."/>
            <person name="Kalhor M.S."/>
            <person name="Jansen J."/>
            <person name="Van den Hoogen J."/>
            <person name="Gungor B."/>
            <person name="Hartog M."/>
            <person name="Hontelez J."/>
            <person name="Verver J."/>
            <person name="Yang W.-C."/>
            <person name="Schijlen E."/>
            <person name="Repin R."/>
            <person name="Schilthuizen M."/>
            <person name="Schranz E."/>
            <person name="Heidstra R."/>
            <person name="Miyata K."/>
            <person name="Fedorova E."/>
            <person name="Kohlen W."/>
            <person name="Bisseling T."/>
            <person name="Smit S."/>
            <person name="Geurts R."/>
        </authorList>
    </citation>
    <scope>NUCLEOTIDE SEQUENCE [LARGE SCALE GENOMIC DNA]</scope>
    <source>
        <strain evidence="16">cv. RG33-2</strain>
    </source>
</reference>
<gene>
    <name evidence="15" type="ORF">TorRG33x02_316480</name>
</gene>
<dbReference type="GO" id="GO:0005227">
    <property type="term" value="F:calcium-activated cation channel activity"/>
    <property type="evidence" value="ECO:0007669"/>
    <property type="project" value="InterPro"/>
</dbReference>
<evidence type="ECO:0000313" key="15">
    <source>
        <dbReference type="EMBL" id="PON49714.1"/>
    </source>
</evidence>
<dbReference type="PANTHER" id="PTHR13018">
    <property type="entry name" value="PROBABLE MEMBRANE PROTEIN DUF221-RELATED"/>
    <property type="match status" value="1"/>
</dbReference>
<dbReference type="InParanoid" id="A0A2P5BLS9"/>
<dbReference type="InterPro" id="IPR003864">
    <property type="entry name" value="CSC1/OSCA1-like_7TM"/>
</dbReference>
<dbReference type="InterPro" id="IPR032880">
    <property type="entry name" value="CSC1/OSCA1-like_N"/>
</dbReference>
<dbReference type="Pfam" id="PF02714">
    <property type="entry name" value="RSN1_7TM"/>
    <property type="match status" value="1"/>
</dbReference>
<evidence type="ECO:0000256" key="10">
    <source>
        <dbReference type="SAM" id="Coils"/>
    </source>
</evidence>
<dbReference type="Pfam" id="PF14703">
    <property type="entry name" value="PHM7_cyt"/>
    <property type="match status" value="1"/>
</dbReference>
<evidence type="ECO:0000256" key="9">
    <source>
        <dbReference type="ARBA" id="ARBA00023303"/>
    </source>
</evidence>
<evidence type="ECO:0000256" key="1">
    <source>
        <dbReference type="ARBA" id="ARBA00004141"/>
    </source>
</evidence>
<dbReference type="Pfam" id="PF13967">
    <property type="entry name" value="RSN1_TM"/>
    <property type="match status" value="1"/>
</dbReference>
<feature type="transmembrane region" description="Helical" evidence="11">
    <location>
        <begin position="146"/>
        <end position="165"/>
    </location>
</feature>
<keyword evidence="6 11" id="KW-1133">Transmembrane helix</keyword>
<dbReference type="AlphaFoldDB" id="A0A2P5BLS9"/>
<feature type="transmembrane region" description="Helical" evidence="11">
    <location>
        <begin position="544"/>
        <end position="563"/>
    </location>
</feature>
<feature type="domain" description="CSC1/OSCA1-like N-terminal transmembrane" evidence="13">
    <location>
        <begin position="6"/>
        <end position="167"/>
    </location>
</feature>
<comment type="caution">
    <text evidence="15">The sequence shown here is derived from an EMBL/GenBank/DDBJ whole genome shotgun (WGS) entry which is preliminary data.</text>
</comment>
<keyword evidence="3" id="KW-0813">Transport</keyword>
<feature type="transmembrane region" description="Helical" evidence="11">
    <location>
        <begin position="6"/>
        <end position="27"/>
    </location>
</feature>
<dbReference type="GO" id="GO:0005886">
    <property type="term" value="C:plasma membrane"/>
    <property type="evidence" value="ECO:0007669"/>
    <property type="project" value="TreeGrafter"/>
</dbReference>
<feature type="domain" description="CSC1/OSCA1-like 7TM region" evidence="12">
    <location>
        <begin position="360"/>
        <end position="626"/>
    </location>
</feature>
<accession>A0A2P5BLS9</accession>
<evidence type="ECO:0000256" key="3">
    <source>
        <dbReference type="ARBA" id="ARBA00022448"/>
    </source>
</evidence>
<dbReference type="PANTHER" id="PTHR13018:SF141">
    <property type="entry name" value="OS01G0950900 PROTEIN"/>
    <property type="match status" value="1"/>
</dbReference>
<dbReference type="InterPro" id="IPR045122">
    <property type="entry name" value="Csc1-like"/>
</dbReference>
<feature type="transmembrane region" description="Helical" evidence="11">
    <location>
        <begin position="360"/>
        <end position="380"/>
    </location>
</feature>
<feature type="transmembrane region" description="Helical" evidence="11">
    <location>
        <begin position="634"/>
        <end position="652"/>
    </location>
</feature>
<keyword evidence="7" id="KW-0406">Ion transport</keyword>
<dbReference type="FunCoup" id="A0A2P5BLS9">
    <property type="interactions" value="353"/>
</dbReference>
<feature type="transmembrane region" description="Helical" evidence="11">
    <location>
        <begin position="97"/>
        <end position="118"/>
    </location>
</feature>
<evidence type="ECO:0000259" key="13">
    <source>
        <dbReference type="Pfam" id="PF13967"/>
    </source>
</evidence>
<dbReference type="InterPro" id="IPR027815">
    <property type="entry name" value="CSC1/OSCA1-like_cyt"/>
</dbReference>
<keyword evidence="5" id="KW-0106">Calcium</keyword>
<evidence type="ECO:0000256" key="6">
    <source>
        <dbReference type="ARBA" id="ARBA00022989"/>
    </source>
</evidence>
<keyword evidence="10" id="KW-0175">Coiled coil</keyword>
<dbReference type="OrthoDB" id="1689567at2759"/>
<feature type="coiled-coil region" evidence="10">
    <location>
        <begin position="233"/>
        <end position="303"/>
    </location>
</feature>
<evidence type="ECO:0000256" key="4">
    <source>
        <dbReference type="ARBA" id="ARBA00022692"/>
    </source>
</evidence>
<dbReference type="Proteomes" id="UP000237000">
    <property type="component" value="Unassembled WGS sequence"/>
</dbReference>
<comment type="subcellular location">
    <subcellularLocation>
        <location evidence="1">Membrane</location>
        <topology evidence="1">Multi-pass membrane protein</topology>
    </subcellularLocation>
</comment>
<sequence>MNPESLIASAAINIGLAMVVLSLFSILKKQPSNAPIYYARRLSNDMSFQMIHFEPSFTLRRFLPSVSWISRAFRVSETEILHNSGLDALVVIRLFKFGIKFFVVCSIVGIAVLLPVNYNGQDAPSRSDYSMDSFTISNITSGSNRLWIHFACLWFISLYGLYLLYKEYNEILVIRLQQIQHIRHRPDQFTVLVREIPFCNEHNARACSADHFFSKHYPHDYHSYQILYDEKDVEELVSQAKSIARKINDLKERSVVKETKRGTFLLNESEHDRAKLALLEEKLEELRLRIHQLQCEGQLKQKELPVAFVTFKSRLGATLVAQSQQHSNPLIWITSMAPEPRDVSWRNLAIPSRILPLCRLGVVVAASLLTIFFVIPVTAVQGIAKFERLKKWFPPAMAIQLIPGFSSILTGYLPSAILKGFIYIVPFAMLGMAKLGGSISKSKEEIKTCNMVFYFLVGNVFFLSLLSGSLLDQIGESFTHPKDIPTRLASAVSAQADFFLTYILTDGLSGFSLEILQAGLLTWDAIKSCICFCRKEKDPYLYSLPYFRVIPMVSLSILIGMVYAVVAPLLLPFLIGYFCLGYVVFINQIEDVYDITYETYGKYWPYIHHYILVSVILMQITMIGLFGLKSKPAASISTIPLLLLTLMFNEYCKIRFLPSFRNFSVQRAMENDELDMKSNRLEMNYENASNAYSPPCLQPFNFVASAGSSSTQPLVSAS</sequence>
<evidence type="ECO:0000256" key="2">
    <source>
        <dbReference type="ARBA" id="ARBA00007779"/>
    </source>
</evidence>
<keyword evidence="4 11" id="KW-0812">Transmembrane</keyword>
<feature type="domain" description="CSC1/OSCA1-like cytosolic" evidence="14">
    <location>
        <begin position="188"/>
        <end position="347"/>
    </location>
</feature>
<proteinExistence type="inferred from homology"/>
<evidence type="ECO:0000259" key="12">
    <source>
        <dbReference type="Pfam" id="PF02714"/>
    </source>
</evidence>
<keyword evidence="8 11" id="KW-0472">Membrane</keyword>
<feature type="transmembrane region" description="Helical" evidence="11">
    <location>
        <begin position="420"/>
        <end position="439"/>
    </location>
</feature>
<protein>
    <submittedName>
        <fullName evidence="15">Calcium-dependent channel</fullName>
    </submittedName>
</protein>
<dbReference type="EMBL" id="JXTC01000496">
    <property type="protein sequence ID" value="PON49714.1"/>
    <property type="molecule type" value="Genomic_DNA"/>
</dbReference>
<evidence type="ECO:0000256" key="8">
    <source>
        <dbReference type="ARBA" id="ARBA00023136"/>
    </source>
</evidence>
<organism evidence="15 16">
    <name type="scientific">Trema orientale</name>
    <name type="common">Charcoal tree</name>
    <name type="synonym">Celtis orientalis</name>
    <dbReference type="NCBI Taxonomy" id="63057"/>
    <lineage>
        <taxon>Eukaryota</taxon>
        <taxon>Viridiplantae</taxon>
        <taxon>Streptophyta</taxon>
        <taxon>Embryophyta</taxon>
        <taxon>Tracheophyta</taxon>
        <taxon>Spermatophyta</taxon>
        <taxon>Magnoliopsida</taxon>
        <taxon>eudicotyledons</taxon>
        <taxon>Gunneridae</taxon>
        <taxon>Pentapetalae</taxon>
        <taxon>rosids</taxon>
        <taxon>fabids</taxon>
        <taxon>Rosales</taxon>
        <taxon>Cannabaceae</taxon>
        <taxon>Trema</taxon>
    </lineage>
</organism>
<evidence type="ECO:0000256" key="7">
    <source>
        <dbReference type="ARBA" id="ARBA00023065"/>
    </source>
</evidence>
<feature type="transmembrane region" description="Helical" evidence="11">
    <location>
        <begin position="569"/>
        <end position="589"/>
    </location>
</feature>